<dbReference type="EMBL" id="JAUSYA010000001">
    <property type="protein sequence ID" value="MDQ0681957.1"/>
    <property type="molecule type" value="Genomic_DNA"/>
</dbReference>
<evidence type="ECO:0000313" key="5">
    <source>
        <dbReference type="Proteomes" id="UP001243364"/>
    </source>
</evidence>
<feature type="compositionally biased region" description="Low complexity" evidence="3">
    <location>
        <begin position="192"/>
        <end position="211"/>
    </location>
</feature>
<comment type="caution">
    <text evidence="4">The sequence shown here is derived from an EMBL/GenBank/DDBJ whole genome shotgun (WGS) entry which is preliminary data.</text>
</comment>
<gene>
    <name evidence="4" type="ORF">QFZ56_000920</name>
</gene>
<feature type="compositionally biased region" description="Polar residues" evidence="3">
    <location>
        <begin position="217"/>
        <end position="241"/>
    </location>
</feature>
<dbReference type="InterPro" id="IPR036514">
    <property type="entry name" value="SGNH_hydro_sf"/>
</dbReference>
<accession>A0ABU0PUA0</accession>
<dbReference type="SUPFAM" id="SSF52266">
    <property type="entry name" value="SGNH hydrolase"/>
    <property type="match status" value="1"/>
</dbReference>
<dbReference type="PANTHER" id="PTHR43695">
    <property type="entry name" value="PUTATIVE (AFU_ORTHOLOGUE AFUA_2G17250)-RELATED"/>
    <property type="match status" value="1"/>
</dbReference>
<dbReference type="InterPro" id="IPR037459">
    <property type="entry name" value="RhgT-like"/>
</dbReference>
<evidence type="ECO:0000313" key="4">
    <source>
        <dbReference type="EMBL" id="MDQ0681957.1"/>
    </source>
</evidence>
<comment type="similarity">
    <text evidence="1">Belongs to the 'GDSL' lipolytic enzyme family.</text>
</comment>
<name>A0ABU0PUA0_STRAH</name>
<protein>
    <recommendedName>
        <fullName evidence="6">SGNH hydrolase-type esterase domain-containing protein</fullName>
    </recommendedName>
</protein>
<feature type="region of interest" description="Disordered" evidence="3">
    <location>
        <begin position="277"/>
        <end position="316"/>
    </location>
</feature>
<keyword evidence="5" id="KW-1185">Reference proteome</keyword>
<proteinExistence type="inferred from homology"/>
<reference evidence="4 5" key="1">
    <citation type="submission" date="2023-07" db="EMBL/GenBank/DDBJ databases">
        <title>Comparative genomics of wheat-associated soil bacteria to identify genetic determinants of phenazine resistance.</title>
        <authorList>
            <person name="Mouncey N."/>
        </authorList>
    </citation>
    <scope>NUCLEOTIDE SEQUENCE [LARGE SCALE GENOMIC DNA]</scope>
    <source>
        <strain evidence="4 5">W4I19-2</strain>
    </source>
</reference>
<evidence type="ECO:0008006" key="6">
    <source>
        <dbReference type="Google" id="ProtNLM"/>
    </source>
</evidence>
<keyword evidence="2" id="KW-0378">Hydrolase</keyword>
<dbReference type="PANTHER" id="PTHR43695:SF1">
    <property type="entry name" value="RHAMNOGALACTURONAN ACETYLESTERASE"/>
    <property type="match status" value="1"/>
</dbReference>
<dbReference type="Proteomes" id="UP001243364">
    <property type="component" value="Unassembled WGS sequence"/>
</dbReference>
<evidence type="ECO:0000256" key="2">
    <source>
        <dbReference type="ARBA" id="ARBA00022801"/>
    </source>
</evidence>
<dbReference type="Gene3D" id="3.40.50.1110">
    <property type="entry name" value="SGNH hydrolase"/>
    <property type="match status" value="1"/>
</dbReference>
<feature type="region of interest" description="Disordered" evidence="3">
    <location>
        <begin position="187"/>
        <end position="256"/>
    </location>
</feature>
<evidence type="ECO:0000256" key="3">
    <source>
        <dbReference type="SAM" id="MobiDB-lite"/>
    </source>
</evidence>
<organism evidence="4 5">
    <name type="scientific">Streptomyces achromogenes</name>
    <dbReference type="NCBI Taxonomy" id="67255"/>
    <lineage>
        <taxon>Bacteria</taxon>
        <taxon>Bacillati</taxon>
        <taxon>Actinomycetota</taxon>
        <taxon>Actinomycetes</taxon>
        <taxon>Kitasatosporales</taxon>
        <taxon>Streptomycetaceae</taxon>
        <taxon>Streptomyces</taxon>
    </lineage>
</organism>
<evidence type="ECO:0000256" key="1">
    <source>
        <dbReference type="ARBA" id="ARBA00008668"/>
    </source>
</evidence>
<sequence>MWLAGDSTMANPSSRCPVGWGSQFDALFNSEVVVKNRAVGGRSIQTWLYESNVSNTKGPDGECRLRSNAYSSRRQSMLNATTGMKPGDHLFIQFGINDTASACPQHVGRPRFQVMTMIAQAALARGAHLILLTSVAAITCSGGTATKNPAFVPQTFAAGTATEAPVVDLKTLSVSLYNSLRSARTTVTTDQARWARSSATTTPTSKPTARSVWPALSPTTHAARTSRSPHTSGSHALTTAAHTEPDRTPDVPAPADQLPAARATLARSAGRKDPMCLLHPPLQVPGGSPAEPCSQFAPHPPIPWSGEPESARSLSC</sequence>